<dbReference type="Proteomes" id="UP000178155">
    <property type="component" value="Unassembled WGS sequence"/>
</dbReference>
<dbReference type="EMBL" id="MGKW01000049">
    <property type="protein sequence ID" value="OGN32746.1"/>
    <property type="molecule type" value="Genomic_DNA"/>
</dbReference>
<evidence type="ECO:0000313" key="3">
    <source>
        <dbReference type="EMBL" id="OGN32746.1"/>
    </source>
</evidence>
<name>A0A1F8H727_9BACT</name>
<proteinExistence type="predicted"/>
<keyword evidence="1" id="KW-0812">Transmembrane</keyword>
<evidence type="ECO:0000256" key="1">
    <source>
        <dbReference type="SAM" id="Phobius"/>
    </source>
</evidence>
<evidence type="ECO:0000256" key="2">
    <source>
        <dbReference type="SAM" id="SignalP"/>
    </source>
</evidence>
<keyword evidence="1" id="KW-0472">Membrane</keyword>
<dbReference type="Pfam" id="PF18895">
    <property type="entry name" value="T4SS_pilin"/>
    <property type="match status" value="1"/>
</dbReference>
<comment type="caution">
    <text evidence="3">The sequence shown here is derived from an EMBL/GenBank/DDBJ whole genome shotgun (WGS) entry which is preliminary data.</text>
</comment>
<sequence>MNSKNLLKKALKLSFIQLPLVPLLFATAATTEDLPGVDITIQGLFNILQGLACWMSRFVLVFMVGAIIWYGFQFIVSRGNPTAFTNAKKSLGYALIGMVVILGAYTIISTVGNAVESAGGQGSTSWYDFTPIVCPNLNP</sequence>
<gene>
    <name evidence="3" type="ORF">A3I39_02470</name>
</gene>
<keyword evidence="1" id="KW-1133">Transmembrane helix</keyword>
<dbReference type="AlphaFoldDB" id="A0A1F8H727"/>
<feature type="signal peptide" evidence="2">
    <location>
        <begin position="1"/>
        <end position="28"/>
    </location>
</feature>
<organism evidence="3 4">
    <name type="scientific">Candidatus Yanofskybacteria bacterium RIFCSPLOWO2_02_FULL_47_9b</name>
    <dbReference type="NCBI Taxonomy" id="1802708"/>
    <lineage>
        <taxon>Bacteria</taxon>
        <taxon>Candidatus Yanofskyibacteriota</taxon>
    </lineage>
</organism>
<feature type="transmembrane region" description="Helical" evidence="1">
    <location>
        <begin position="91"/>
        <end position="108"/>
    </location>
</feature>
<feature type="chain" id="PRO_5009535750" evidence="2">
    <location>
        <begin position="29"/>
        <end position="139"/>
    </location>
</feature>
<feature type="transmembrane region" description="Helical" evidence="1">
    <location>
        <begin position="44"/>
        <end position="70"/>
    </location>
</feature>
<dbReference type="InterPro" id="IPR043993">
    <property type="entry name" value="T4SS_pilin"/>
</dbReference>
<accession>A0A1F8H727</accession>
<evidence type="ECO:0000313" key="4">
    <source>
        <dbReference type="Proteomes" id="UP000178155"/>
    </source>
</evidence>
<protein>
    <submittedName>
        <fullName evidence="3">Uncharacterized protein</fullName>
    </submittedName>
</protein>
<keyword evidence="2" id="KW-0732">Signal</keyword>
<reference evidence="3 4" key="1">
    <citation type="journal article" date="2016" name="Nat. Commun.">
        <title>Thousands of microbial genomes shed light on interconnected biogeochemical processes in an aquifer system.</title>
        <authorList>
            <person name="Anantharaman K."/>
            <person name="Brown C.T."/>
            <person name="Hug L.A."/>
            <person name="Sharon I."/>
            <person name="Castelle C.J."/>
            <person name="Probst A.J."/>
            <person name="Thomas B.C."/>
            <person name="Singh A."/>
            <person name="Wilkins M.J."/>
            <person name="Karaoz U."/>
            <person name="Brodie E.L."/>
            <person name="Williams K.H."/>
            <person name="Hubbard S.S."/>
            <person name="Banfield J.F."/>
        </authorList>
    </citation>
    <scope>NUCLEOTIDE SEQUENCE [LARGE SCALE GENOMIC DNA]</scope>
</reference>